<evidence type="ECO:0000313" key="3">
    <source>
        <dbReference type="Proteomes" id="UP001287059"/>
    </source>
</evidence>
<comment type="caution">
    <text evidence="2">The sequence shown here is derived from an EMBL/GenBank/DDBJ whole genome shotgun (WGS) entry which is preliminary data.</text>
</comment>
<accession>A0ABU4Y7Z7</accession>
<feature type="transmembrane region" description="Helical" evidence="1">
    <location>
        <begin position="81"/>
        <end position="100"/>
    </location>
</feature>
<evidence type="ECO:0000313" key="2">
    <source>
        <dbReference type="EMBL" id="MDX8483060.1"/>
    </source>
</evidence>
<evidence type="ECO:0000256" key="1">
    <source>
        <dbReference type="SAM" id="Phobius"/>
    </source>
</evidence>
<reference evidence="2 3" key="1">
    <citation type="submission" date="2023-08" db="EMBL/GenBank/DDBJ databases">
        <title>Implementing the SeqCode for naming new Mesorhizobium species isolated from Vachellia karroo root nodules.</title>
        <authorList>
            <person name="Van Lill M."/>
        </authorList>
    </citation>
    <scope>NUCLEOTIDE SEQUENCE [LARGE SCALE GENOMIC DNA]</scope>
    <source>
        <strain evidence="2 3">VK24D</strain>
    </source>
</reference>
<dbReference type="RefSeq" id="WP_320291170.1">
    <property type="nucleotide sequence ID" value="NZ_JAVIIW010000066.1"/>
</dbReference>
<dbReference type="EMBL" id="JAVIIW010000066">
    <property type="protein sequence ID" value="MDX8483060.1"/>
    <property type="molecule type" value="Genomic_DNA"/>
</dbReference>
<keyword evidence="1" id="KW-0472">Membrane</keyword>
<proteinExistence type="predicted"/>
<organism evidence="2 3">
    <name type="scientific">Mesorhizobium album</name>
    <dbReference type="NCBI Taxonomy" id="3072314"/>
    <lineage>
        <taxon>Bacteria</taxon>
        <taxon>Pseudomonadati</taxon>
        <taxon>Pseudomonadota</taxon>
        <taxon>Alphaproteobacteria</taxon>
        <taxon>Hyphomicrobiales</taxon>
        <taxon>Phyllobacteriaceae</taxon>
        <taxon>Mesorhizobium</taxon>
    </lineage>
</organism>
<keyword evidence="1" id="KW-1133">Transmembrane helix</keyword>
<keyword evidence="3" id="KW-1185">Reference proteome</keyword>
<gene>
    <name evidence="2" type="ORF">RFN28_32085</name>
</gene>
<sequence length="104" mass="11591">MKSVVTPYLSLKSSWSNTPTTFEVQWNFQTLATQVPAKAIGDYLKSVKDVSDNIDWTYDFTYQDAAADPPAATPGNPVRQLLTTVVLLSLFIVLPLFMAYGRSR</sequence>
<name>A0ABU4Y7Z7_9HYPH</name>
<protein>
    <submittedName>
        <fullName evidence="2">Uncharacterized protein</fullName>
    </submittedName>
</protein>
<keyword evidence="1" id="KW-0812">Transmembrane</keyword>
<dbReference type="Proteomes" id="UP001287059">
    <property type="component" value="Unassembled WGS sequence"/>
</dbReference>